<dbReference type="PANTHER" id="PTHR24104">
    <property type="entry name" value="E3 UBIQUITIN-PROTEIN LIGASE NHLRC1-RELATED"/>
    <property type="match status" value="1"/>
</dbReference>
<dbReference type="InterPro" id="IPR001841">
    <property type="entry name" value="Znf_RING"/>
</dbReference>
<dbReference type="SMART" id="SM00184">
    <property type="entry name" value="RING"/>
    <property type="match status" value="1"/>
</dbReference>
<dbReference type="Pfam" id="PF00097">
    <property type="entry name" value="zf-C3HC4"/>
    <property type="match status" value="1"/>
</dbReference>
<dbReference type="GO" id="GO:0061630">
    <property type="term" value="F:ubiquitin protein ligase activity"/>
    <property type="evidence" value="ECO:0007669"/>
    <property type="project" value="TreeGrafter"/>
</dbReference>
<feature type="repeat" description="NHL" evidence="6">
    <location>
        <begin position="466"/>
        <end position="507"/>
    </location>
</feature>
<dbReference type="InterPro" id="IPR013083">
    <property type="entry name" value="Znf_RING/FYVE/PHD"/>
</dbReference>
<dbReference type="AlphaFoldDB" id="A0A8S4A3K1"/>
<dbReference type="PROSITE" id="PS50089">
    <property type="entry name" value="ZF_RING_2"/>
    <property type="match status" value="1"/>
</dbReference>
<dbReference type="SUPFAM" id="SSF57850">
    <property type="entry name" value="RING/U-box"/>
    <property type="match status" value="1"/>
</dbReference>
<keyword evidence="4" id="KW-0862">Zinc</keyword>
<dbReference type="EMBL" id="CAJHNH020005802">
    <property type="protein sequence ID" value="CAG5132991.1"/>
    <property type="molecule type" value="Genomic_DNA"/>
</dbReference>
<keyword evidence="3 5" id="KW-0863">Zinc-finger</keyword>
<dbReference type="InterPro" id="IPR001258">
    <property type="entry name" value="NHL_repeat"/>
</dbReference>
<evidence type="ECO:0000313" key="10">
    <source>
        <dbReference type="Proteomes" id="UP000678393"/>
    </source>
</evidence>
<feature type="repeat" description="NHL" evidence="6">
    <location>
        <begin position="331"/>
        <end position="376"/>
    </location>
</feature>
<dbReference type="PROSITE" id="PS51125">
    <property type="entry name" value="NHL"/>
    <property type="match status" value="3"/>
</dbReference>
<feature type="repeat" description="NHL" evidence="6">
    <location>
        <begin position="511"/>
        <end position="554"/>
    </location>
</feature>
<dbReference type="Proteomes" id="UP000678393">
    <property type="component" value="Unassembled WGS sequence"/>
</dbReference>
<dbReference type="PANTHER" id="PTHR24104:SF57">
    <property type="entry name" value="BEE-MILK PROTEIN"/>
    <property type="match status" value="1"/>
</dbReference>
<evidence type="ECO:0000256" key="5">
    <source>
        <dbReference type="PROSITE-ProRule" id="PRU00175"/>
    </source>
</evidence>
<evidence type="ECO:0000256" key="1">
    <source>
        <dbReference type="ARBA" id="ARBA00022723"/>
    </source>
</evidence>
<evidence type="ECO:0000256" key="4">
    <source>
        <dbReference type="ARBA" id="ARBA00022833"/>
    </source>
</evidence>
<gene>
    <name evidence="9" type="ORF">CUNI_LOCUS18549</name>
</gene>
<dbReference type="Gene3D" id="3.30.40.10">
    <property type="entry name" value="Zinc/RING finger domain, C3HC4 (zinc finger)"/>
    <property type="match status" value="1"/>
</dbReference>
<dbReference type="GO" id="GO:0043161">
    <property type="term" value="P:proteasome-mediated ubiquitin-dependent protein catabolic process"/>
    <property type="evidence" value="ECO:0007669"/>
    <property type="project" value="TreeGrafter"/>
</dbReference>
<feature type="region of interest" description="Disordered" evidence="7">
    <location>
        <begin position="88"/>
        <end position="133"/>
    </location>
</feature>
<dbReference type="SUPFAM" id="SSF101898">
    <property type="entry name" value="NHL repeat"/>
    <property type="match status" value="1"/>
</dbReference>
<reference evidence="9" key="1">
    <citation type="submission" date="2021-04" db="EMBL/GenBank/DDBJ databases">
        <authorList>
            <consortium name="Molecular Ecology Group"/>
        </authorList>
    </citation>
    <scope>NUCLEOTIDE SEQUENCE</scope>
</reference>
<comment type="caution">
    <text evidence="9">The sequence shown here is derived from an EMBL/GenBank/DDBJ whole genome shotgun (WGS) entry which is preliminary data.</text>
</comment>
<evidence type="ECO:0000256" key="7">
    <source>
        <dbReference type="SAM" id="MobiDB-lite"/>
    </source>
</evidence>
<dbReference type="OrthoDB" id="9987040at2759"/>
<name>A0A8S4A3K1_9EUPU</name>
<dbReference type="GO" id="GO:0000209">
    <property type="term" value="P:protein polyubiquitination"/>
    <property type="evidence" value="ECO:0007669"/>
    <property type="project" value="TreeGrafter"/>
</dbReference>
<evidence type="ECO:0000256" key="2">
    <source>
        <dbReference type="ARBA" id="ARBA00022737"/>
    </source>
</evidence>
<feature type="domain" description="RING-type" evidence="8">
    <location>
        <begin position="17"/>
        <end position="62"/>
    </location>
</feature>
<evidence type="ECO:0000256" key="3">
    <source>
        <dbReference type="ARBA" id="ARBA00022771"/>
    </source>
</evidence>
<proteinExistence type="predicted"/>
<keyword evidence="1" id="KW-0479">Metal-binding</keyword>
<dbReference type="InterPro" id="IPR018957">
    <property type="entry name" value="Znf_C3HC4_RING-type"/>
</dbReference>
<keyword evidence="2" id="KW-0677">Repeat</keyword>
<sequence length="626" mass="67949">MSTTSLRSQLREHYLTCSICFNSFIRPKALPCLHTFCEGCLRDYIVSRGYESSGNFPCPVCRTDITMPASGVGGFPDNYLMTSLSDTIENSTPARPMPKPRRSLGQPNVQPENEDKSLPSYHSVADTHPDTTSEDLPVCASKSCCNDTGLDSWMAVPRFTPSAPQAGTDCKEESKSGQTEYCVVSVSSSGHLPVSSGLPATVPSQIGEAIYANVNPATPNQPLPLHSDHDQVKPGVPVYPQLFEHPQTVNMSHGPAPIGWNIDLINPPAHPGMLHPQADIDRNYKAKPFTAHDARYNQNTAHKPSRTPQILYPAVPRHTEQPNTACTENLLLKFGKQGSSVRDLLKPIGLAVSKEGNYIISDSSRENNRIFIFNSGGELKTAFNCGCKAKDVAVTKGNEILVAVHKNTSAVRHFTMAGQLKGEYGKSFTFEEPCGIGELQNGGVAITGLQSHCVYVLTDQMKLGVKFGRKGNGDGYFQHPGFLAVDSRNQIIVTDKVNGCVQIFSTDGKFRHRFGVPGSNHGHLQAPLGVCVDDNDNIIVADSGNCRVEVFSPRGLWLSSVVVGTHELGDAVKPVNVAFTPTGRVAVLLRGPYFAEVRIYTSRHKENGQKEGHVSTNSTLTKLVLN</sequence>
<dbReference type="PROSITE" id="PS00518">
    <property type="entry name" value="ZF_RING_1"/>
    <property type="match status" value="1"/>
</dbReference>
<evidence type="ECO:0000313" key="9">
    <source>
        <dbReference type="EMBL" id="CAG5132991.1"/>
    </source>
</evidence>
<dbReference type="InterPro" id="IPR017907">
    <property type="entry name" value="Znf_RING_CS"/>
</dbReference>
<protein>
    <recommendedName>
        <fullName evidence="8">RING-type domain-containing protein</fullName>
    </recommendedName>
</protein>
<dbReference type="InterPro" id="IPR011042">
    <property type="entry name" value="6-blade_b-propeller_TolB-like"/>
</dbReference>
<evidence type="ECO:0000259" key="8">
    <source>
        <dbReference type="PROSITE" id="PS50089"/>
    </source>
</evidence>
<dbReference type="InterPro" id="IPR050952">
    <property type="entry name" value="TRIM-NHL_E3_ligases"/>
</dbReference>
<evidence type="ECO:0000256" key="6">
    <source>
        <dbReference type="PROSITE-ProRule" id="PRU00504"/>
    </source>
</evidence>
<dbReference type="Gene3D" id="2.120.10.30">
    <property type="entry name" value="TolB, C-terminal domain"/>
    <property type="match status" value="2"/>
</dbReference>
<dbReference type="CDD" id="cd05819">
    <property type="entry name" value="NHL"/>
    <property type="match status" value="1"/>
</dbReference>
<accession>A0A8S4A3K1</accession>
<dbReference type="GO" id="GO:0008270">
    <property type="term" value="F:zinc ion binding"/>
    <property type="evidence" value="ECO:0007669"/>
    <property type="project" value="UniProtKB-KW"/>
</dbReference>
<keyword evidence="10" id="KW-1185">Reference proteome</keyword>
<dbReference type="Pfam" id="PF01436">
    <property type="entry name" value="NHL"/>
    <property type="match status" value="3"/>
</dbReference>
<organism evidence="9 10">
    <name type="scientific">Candidula unifasciata</name>
    <dbReference type="NCBI Taxonomy" id="100452"/>
    <lineage>
        <taxon>Eukaryota</taxon>
        <taxon>Metazoa</taxon>
        <taxon>Spiralia</taxon>
        <taxon>Lophotrochozoa</taxon>
        <taxon>Mollusca</taxon>
        <taxon>Gastropoda</taxon>
        <taxon>Heterobranchia</taxon>
        <taxon>Euthyneura</taxon>
        <taxon>Panpulmonata</taxon>
        <taxon>Eupulmonata</taxon>
        <taxon>Stylommatophora</taxon>
        <taxon>Helicina</taxon>
        <taxon>Helicoidea</taxon>
        <taxon>Geomitridae</taxon>
        <taxon>Candidula</taxon>
    </lineage>
</organism>